<protein>
    <submittedName>
        <fullName evidence="8">AMP-dependent synthetase</fullName>
    </submittedName>
</protein>
<dbReference type="GO" id="GO:0016405">
    <property type="term" value="F:CoA-ligase activity"/>
    <property type="evidence" value="ECO:0007669"/>
    <property type="project" value="UniProtKB-ARBA"/>
</dbReference>
<dbReference type="Proteomes" id="UP000297447">
    <property type="component" value="Unassembled WGS sequence"/>
</dbReference>
<keyword evidence="4" id="KW-0067">ATP-binding</keyword>
<keyword evidence="2" id="KW-0436">Ligase</keyword>
<reference evidence="8 9" key="1">
    <citation type="submission" date="2019-03" db="EMBL/GenBank/DDBJ databases">
        <title>Genomics of glacier-inhabiting Cryobacterium strains.</title>
        <authorList>
            <person name="Liu Q."/>
            <person name="Xin Y.-H."/>
        </authorList>
    </citation>
    <scope>NUCLEOTIDE SEQUENCE [LARGE SCALE GENOMIC DNA]</scope>
    <source>
        <strain evidence="8 9">Hh14</strain>
    </source>
</reference>
<dbReference type="InterPro" id="IPR051087">
    <property type="entry name" value="Mitochondrial_ACSM"/>
</dbReference>
<dbReference type="Gene3D" id="3.40.50.12780">
    <property type="entry name" value="N-terminal domain of ligase-like"/>
    <property type="match status" value="1"/>
</dbReference>
<feature type="compositionally biased region" description="Polar residues" evidence="5">
    <location>
        <begin position="11"/>
        <end position="21"/>
    </location>
</feature>
<evidence type="ECO:0000313" key="8">
    <source>
        <dbReference type="EMBL" id="TFD53944.1"/>
    </source>
</evidence>
<dbReference type="InterPro" id="IPR020845">
    <property type="entry name" value="AMP-binding_CS"/>
</dbReference>
<gene>
    <name evidence="8" type="ORF">E3T55_04435</name>
</gene>
<dbReference type="RefSeq" id="WP_134518368.1">
    <property type="nucleotide sequence ID" value="NZ_SOHE01000018.1"/>
</dbReference>
<feature type="compositionally biased region" description="Basic and acidic residues" evidence="5">
    <location>
        <begin position="579"/>
        <end position="609"/>
    </location>
</feature>
<proteinExistence type="inferred from homology"/>
<dbReference type="GO" id="GO:0006633">
    <property type="term" value="P:fatty acid biosynthetic process"/>
    <property type="evidence" value="ECO:0007669"/>
    <property type="project" value="TreeGrafter"/>
</dbReference>
<dbReference type="SUPFAM" id="SSF56801">
    <property type="entry name" value="Acetyl-CoA synthetase-like"/>
    <property type="match status" value="1"/>
</dbReference>
<feature type="domain" description="AMP-dependent synthetase/ligase" evidence="6">
    <location>
        <begin position="69"/>
        <end position="429"/>
    </location>
</feature>
<dbReference type="InterPro" id="IPR000873">
    <property type="entry name" value="AMP-dep_synth/lig_dom"/>
</dbReference>
<evidence type="ECO:0000259" key="6">
    <source>
        <dbReference type="Pfam" id="PF00501"/>
    </source>
</evidence>
<dbReference type="AlphaFoldDB" id="A0A4R9A8M1"/>
<feature type="region of interest" description="Disordered" evidence="5">
    <location>
        <begin position="569"/>
        <end position="609"/>
    </location>
</feature>
<dbReference type="OrthoDB" id="9803968at2"/>
<dbReference type="PANTHER" id="PTHR43605">
    <property type="entry name" value="ACYL-COENZYME A SYNTHETASE"/>
    <property type="match status" value="1"/>
</dbReference>
<dbReference type="PROSITE" id="PS00455">
    <property type="entry name" value="AMP_BINDING"/>
    <property type="match status" value="1"/>
</dbReference>
<dbReference type="Pfam" id="PF00501">
    <property type="entry name" value="AMP-binding"/>
    <property type="match status" value="1"/>
</dbReference>
<sequence>MTDSEYPAELPTQSTATPSRATTAYRAARDQLLALRADHAQAAADFEWPDVGPTFNWATDWFDVIAAGNDRIALWIVEEDGREQKISFADMLLRSDRVATWLQQNGVGRGDHVMLMLGNQIEIWESMLAIMKVGAVIMPTSEMLDSGDLADRVARGGVQHVIANAADAHKFADIAGNYTRISVGQAAAASAAVPADGWLDYAASAAVSPTDLGVTVASEDPSLIYFTSGTTSKPKMVLHSQTSYPVGHLSTMYWLGLMPGDVQLAISSPGWGKHAWSCFFSPWIAEATVFVYNYSRFDPAALTAQLHRAKVTTFCAPPTVWRMLIQSDVGSKPAALRELLSAGEPLNPEVIAQIDRAWDLTIRDGYGQTETTAIVGNAPGSELLAGSMGLPLPGVSIELLDPITGEVADEGEICLALSERSVNVMTGYHGDPELTARATRDGYFRTGDVARRESNGYLTFIGRTDDVFKSSDYKVSPFEVESVLLEHPAVAEAAVVPAPDATRLNIAKAYVQLAAGWEPTRETALAVLHHARVGLPPYMRVRRVEFAPLPKTSSGKIRRVELRARENVAAEQGMPLPQEWRDDQFPELKHPELKHPELKHPELKHPEAR</sequence>
<feature type="domain" description="AMP-binding enzyme C-terminal" evidence="7">
    <location>
        <begin position="479"/>
        <end position="556"/>
    </location>
</feature>
<evidence type="ECO:0000256" key="5">
    <source>
        <dbReference type="SAM" id="MobiDB-lite"/>
    </source>
</evidence>
<keyword evidence="3" id="KW-0547">Nucleotide-binding</keyword>
<dbReference type="InterPro" id="IPR042099">
    <property type="entry name" value="ANL_N_sf"/>
</dbReference>
<evidence type="ECO:0000259" key="7">
    <source>
        <dbReference type="Pfam" id="PF13193"/>
    </source>
</evidence>
<evidence type="ECO:0000256" key="3">
    <source>
        <dbReference type="ARBA" id="ARBA00022741"/>
    </source>
</evidence>
<comment type="similarity">
    <text evidence="1">Belongs to the ATP-dependent AMP-binding enzyme family.</text>
</comment>
<dbReference type="GO" id="GO:0006637">
    <property type="term" value="P:acyl-CoA metabolic process"/>
    <property type="evidence" value="ECO:0007669"/>
    <property type="project" value="TreeGrafter"/>
</dbReference>
<dbReference type="InterPro" id="IPR045851">
    <property type="entry name" value="AMP-bd_C_sf"/>
</dbReference>
<comment type="caution">
    <text evidence="8">The sequence shown here is derived from an EMBL/GenBank/DDBJ whole genome shotgun (WGS) entry which is preliminary data.</text>
</comment>
<accession>A0A4R9A8M1</accession>
<dbReference type="GO" id="GO:0015645">
    <property type="term" value="F:fatty acid ligase activity"/>
    <property type="evidence" value="ECO:0007669"/>
    <property type="project" value="TreeGrafter"/>
</dbReference>
<dbReference type="InterPro" id="IPR025110">
    <property type="entry name" value="AMP-bd_C"/>
</dbReference>
<evidence type="ECO:0000256" key="1">
    <source>
        <dbReference type="ARBA" id="ARBA00006432"/>
    </source>
</evidence>
<dbReference type="EMBL" id="SOHE01000018">
    <property type="protein sequence ID" value="TFD53944.1"/>
    <property type="molecule type" value="Genomic_DNA"/>
</dbReference>
<dbReference type="Pfam" id="PF13193">
    <property type="entry name" value="AMP-binding_C"/>
    <property type="match status" value="1"/>
</dbReference>
<dbReference type="Gene3D" id="3.30.300.30">
    <property type="match status" value="1"/>
</dbReference>
<dbReference type="GO" id="GO:0004321">
    <property type="term" value="F:fatty-acyl-CoA synthase activity"/>
    <property type="evidence" value="ECO:0007669"/>
    <property type="project" value="TreeGrafter"/>
</dbReference>
<dbReference type="GO" id="GO:0005524">
    <property type="term" value="F:ATP binding"/>
    <property type="evidence" value="ECO:0007669"/>
    <property type="project" value="UniProtKB-KW"/>
</dbReference>
<feature type="region of interest" description="Disordered" evidence="5">
    <location>
        <begin position="1"/>
        <end position="21"/>
    </location>
</feature>
<organism evidence="8 9">
    <name type="scientific">Cryobacterium frigoriphilum</name>
    <dbReference type="NCBI Taxonomy" id="1259150"/>
    <lineage>
        <taxon>Bacteria</taxon>
        <taxon>Bacillati</taxon>
        <taxon>Actinomycetota</taxon>
        <taxon>Actinomycetes</taxon>
        <taxon>Micrococcales</taxon>
        <taxon>Microbacteriaceae</taxon>
        <taxon>Cryobacterium</taxon>
    </lineage>
</organism>
<evidence type="ECO:0000256" key="2">
    <source>
        <dbReference type="ARBA" id="ARBA00022598"/>
    </source>
</evidence>
<evidence type="ECO:0000313" key="9">
    <source>
        <dbReference type="Proteomes" id="UP000297447"/>
    </source>
</evidence>
<keyword evidence="9" id="KW-1185">Reference proteome</keyword>
<dbReference type="PANTHER" id="PTHR43605:SF10">
    <property type="entry name" value="ACYL-COA SYNTHETASE MEDIUM CHAIN FAMILY MEMBER 3"/>
    <property type="match status" value="1"/>
</dbReference>
<evidence type="ECO:0000256" key="4">
    <source>
        <dbReference type="ARBA" id="ARBA00022840"/>
    </source>
</evidence>
<name>A0A4R9A8M1_9MICO</name>